<protein>
    <recommendedName>
        <fullName evidence="1">Amine oxidase domain-containing protein</fullName>
    </recommendedName>
</protein>
<sequence length="454" mass="48338">MDRTSSHVDVAVIGAGISGLTAAYRLQEAGRVPEVFEADEEVGGRMQARREDGWLVEKGTETLAAHGYPATWRLIKDVGLDRDGGVLKVKSLAGVWRDGKAHAGSGHFVGTLTGAGLSLPGRMAMTGMIGSLLPALGKTDTRRPGEGPLGLRTVAELVEGRHPDLHDYLLQPAAATGWAWNTRRSCVAPLVATMVATRGLHGWRTYRDGMDALARRVAAKLTVHTGSAVQEVAAQPGGGVRVAFADGRVLTANDVVLAVPAPVARKLYPSAPAAELPFLDATSYSRMIRVTLRVDRPLAVKQSRGTPKVYALLIPEKEDGYLSGLTFEHSKAANRAPQGKGLVSMLTAERATDELIERPDEEVVEALLARAERYVPQLRAAVLGSAVHRFPYAAPEATPDALRLQSAFLDRPHGPVEFAGDWVFQRPTSEAAVQAGELAAERILSRSAGSGPSA</sequence>
<dbReference type="AlphaFoldDB" id="A0A0B5EJ00"/>
<accession>A0A0B5EJ00</accession>
<dbReference type="Pfam" id="PF01593">
    <property type="entry name" value="Amino_oxidase"/>
    <property type="match status" value="1"/>
</dbReference>
<name>A0A0B5EJ00_STRA4</name>
<dbReference type="Gene3D" id="3.50.50.60">
    <property type="entry name" value="FAD/NAD(P)-binding domain"/>
    <property type="match status" value="1"/>
</dbReference>
<dbReference type="InterPro" id="IPR050464">
    <property type="entry name" value="Zeta_carotene_desat/Oxidored"/>
</dbReference>
<dbReference type="InterPro" id="IPR002937">
    <property type="entry name" value="Amino_oxidase"/>
</dbReference>
<organism evidence="2 3">
    <name type="scientific">Streptomyces albus (strain ATCC 21838 / DSM 41398 / FERM P-419 / JCM 4703 / NBRC 107858)</name>
    <dbReference type="NCBI Taxonomy" id="1081613"/>
    <lineage>
        <taxon>Bacteria</taxon>
        <taxon>Bacillati</taxon>
        <taxon>Actinomycetota</taxon>
        <taxon>Actinomycetes</taxon>
        <taxon>Kitasatosporales</taxon>
        <taxon>Streptomycetaceae</taxon>
        <taxon>Streptomyces</taxon>
    </lineage>
</organism>
<evidence type="ECO:0000313" key="3">
    <source>
        <dbReference type="Proteomes" id="UP000031523"/>
    </source>
</evidence>
<dbReference type="SUPFAM" id="SSF54373">
    <property type="entry name" value="FAD-linked reductases, C-terminal domain"/>
    <property type="match status" value="1"/>
</dbReference>
<evidence type="ECO:0000259" key="1">
    <source>
        <dbReference type="Pfam" id="PF01593"/>
    </source>
</evidence>
<dbReference type="KEGG" id="sals:SLNWT_1088"/>
<proteinExistence type="predicted"/>
<evidence type="ECO:0000313" key="2">
    <source>
        <dbReference type="EMBL" id="AJE81464.1"/>
    </source>
</evidence>
<gene>
    <name evidence="2" type="ORF">SLNWT_1088</name>
</gene>
<dbReference type="Gene3D" id="3.90.660.20">
    <property type="entry name" value="Protoporphyrinogen oxidase, mitochondrial, domain 2"/>
    <property type="match status" value="1"/>
</dbReference>
<feature type="domain" description="Amine oxidase" evidence="1">
    <location>
        <begin position="17"/>
        <end position="444"/>
    </location>
</feature>
<reference evidence="2 3" key="1">
    <citation type="submission" date="2015-01" db="EMBL/GenBank/DDBJ databases">
        <title>Enhanced salinomycin production by adjusting the supply of polyketide extender units in Streptomyce albus DSM 41398.</title>
        <authorList>
            <person name="Lu C."/>
        </authorList>
    </citation>
    <scope>NUCLEOTIDE SEQUENCE [LARGE SCALE GENOMIC DNA]</scope>
    <source>
        <strain evidence="3">ATCC 21838 / DSM 41398 / FERM P-419 / JCM 4703 / NBRC 107858</strain>
    </source>
</reference>
<keyword evidence="3" id="KW-1185">Reference proteome</keyword>
<dbReference type="GO" id="GO:0016491">
    <property type="term" value="F:oxidoreductase activity"/>
    <property type="evidence" value="ECO:0007669"/>
    <property type="project" value="InterPro"/>
</dbReference>
<dbReference type="InterPro" id="IPR036188">
    <property type="entry name" value="FAD/NAD-bd_sf"/>
</dbReference>
<dbReference type="SUPFAM" id="SSF51905">
    <property type="entry name" value="FAD/NAD(P)-binding domain"/>
    <property type="match status" value="1"/>
</dbReference>
<dbReference type="EMBL" id="CP010519">
    <property type="protein sequence ID" value="AJE81464.1"/>
    <property type="molecule type" value="Genomic_DNA"/>
</dbReference>
<dbReference type="PANTHER" id="PTHR42923">
    <property type="entry name" value="PROTOPORPHYRINOGEN OXIDASE"/>
    <property type="match status" value="1"/>
</dbReference>
<dbReference type="Proteomes" id="UP000031523">
    <property type="component" value="Chromosome"/>
</dbReference>
<dbReference type="Gene3D" id="1.10.3110.10">
    <property type="entry name" value="protoporphyrinogen ix oxidase, domain 3"/>
    <property type="match status" value="1"/>
</dbReference>
<dbReference type="PRINTS" id="PR00420">
    <property type="entry name" value="RNGMNOXGNASE"/>
</dbReference>